<protein>
    <submittedName>
        <fullName evidence="1">Uncharacterized protein</fullName>
    </submittedName>
</protein>
<dbReference type="EMBL" id="BPVZ01000270">
    <property type="protein sequence ID" value="GKV48772.1"/>
    <property type="molecule type" value="Genomic_DNA"/>
</dbReference>
<dbReference type="AlphaFoldDB" id="A0AAV5MJL4"/>
<proteinExistence type="predicted"/>
<evidence type="ECO:0000313" key="2">
    <source>
        <dbReference type="Proteomes" id="UP001054252"/>
    </source>
</evidence>
<organism evidence="1 2">
    <name type="scientific">Rubroshorea leprosula</name>
    <dbReference type="NCBI Taxonomy" id="152421"/>
    <lineage>
        <taxon>Eukaryota</taxon>
        <taxon>Viridiplantae</taxon>
        <taxon>Streptophyta</taxon>
        <taxon>Embryophyta</taxon>
        <taxon>Tracheophyta</taxon>
        <taxon>Spermatophyta</taxon>
        <taxon>Magnoliopsida</taxon>
        <taxon>eudicotyledons</taxon>
        <taxon>Gunneridae</taxon>
        <taxon>Pentapetalae</taxon>
        <taxon>rosids</taxon>
        <taxon>malvids</taxon>
        <taxon>Malvales</taxon>
        <taxon>Dipterocarpaceae</taxon>
        <taxon>Rubroshorea</taxon>
    </lineage>
</organism>
<accession>A0AAV5MJL4</accession>
<dbReference type="Proteomes" id="UP001054252">
    <property type="component" value="Unassembled WGS sequence"/>
</dbReference>
<name>A0AAV5MJL4_9ROSI</name>
<evidence type="ECO:0000313" key="1">
    <source>
        <dbReference type="EMBL" id="GKV48772.1"/>
    </source>
</evidence>
<comment type="caution">
    <text evidence="1">The sequence shown here is derived from an EMBL/GenBank/DDBJ whole genome shotgun (WGS) entry which is preliminary data.</text>
</comment>
<sequence>MDLSQNQLPKNMAVFSYELIGARLYKSMKLELQHAISLGSSWHRVSKGLGTVRFGIYQRKLPKYKLQ</sequence>
<reference evidence="1 2" key="1">
    <citation type="journal article" date="2021" name="Commun. Biol.">
        <title>The genome of Shorea leprosula (Dipterocarpaceae) highlights the ecological relevance of drought in aseasonal tropical rainforests.</title>
        <authorList>
            <person name="Ng K.K.S."/>
            <person name="Kobayashi M.J."/>
            <person name="Fawcett J.A."/>
            <person name="Hatakeyama M."/>
            <person name="Paape T."/>
            <person name="Ng C.H."/>
            <person name="Ang C.C."/>
            <person name="Tnah L.H."/>
            <person name="Lee C.T."/>
            <person name="Nishiyama T."/>
            <person name="Sese J."/>
            <person name="O'Brien M.J."/>
            <person name="Copetti D."/>
            <person name="Mohd Noor M.I."/>
            <person name="Ong R.C."/>
            <person name="Putra M."/>
            <person name="Sireger I.Z."/>
            <person name="Indrioko S."/>
            <person name="Kosugi Y."/>
            <person name="Izuno A."/>
            <person name="Isagi Y."/>
            <person name="Lee S.L."/>
            <person name="Shimizu K.K."/>
        </authorList>
    </citation>
    <scope>NUCLEOTIDE SEQUENCE [LARGE SCALE GENOMIC DNA]</scope>
    <source>
        <strain evidence="1">214</strain>
    </source>
</reference>
<keyword evidence="2" id="KW-1185">Reference proteome</keyword>
<gene>
    <name evidence="1" type="ORF">SLEP1_g55566</name>
</gene>